<feature type="repeat" description="PPR" evidence="3">
    <location>
        <begin position="202"/>
        <end position="236"/>
    </location>
</feature>
<dbReference type="InterPro" id="IPR002885">
    <property type="entry name" value="PPR_rpt"/>
</dbReference>
<evidence type="ECO:0000256" key="1">
    <source>
        <dbReference type="ARBA" id="ARBA00006643"/>
    </source>
</evidence>
<dbReference type="PANTHER" id="PTHR47926">
    <property type="entry name" value="PENTATRICOPEPTIDE REPEAT-CONTAINING PROTEIN"/>
    <property type="match status" value="1"/>
</dbReference>
<dbReference type="Pfam" id="PF13041">
    <property type="entry name" value="PPR_2"/>
    <property type="match status" value="3"/>
</dbReference>
<evidence type="ECO:0000313" key="4">
    <source>
        <dbReference type="EMBL" id="TKS18666.1"/>
    </source>
</evidence>
<reference evidence="4" key="1">
    <citation type="submission" date="2018-10" db="EMBL/GenBank/DDBJ databases">
        <title>Population genomic analysis revealed the cold adaptation of white poplar.</title>
        <authorList>
            <person name="Liu Y.-J."/>
        </authorList>
    </citation>
    <scope>NUCLEOTIDE SEQUENCE [LARGE SCALE GENOMIC DNA]</scope>
    <source>
        <strain evidence="4">PAL-ZL1</strain>
    </source>
</reference>
<dbReference type="GO" id="GO:0003723">
    <property type="term" value="F:RNA binding"/>
    <property type="evidence" value="ECO:0007669"/>
    <property type="project" value="InterPro"/>
</dbReference>
<organism evidence="4">
    <name type="scientific">Populus alba</name>
    <name type="common">White poplar</name>
    <dbReference type="NCBI Taxonomy" id="43335"/>
    <lineage>
        <taxon>Eukaryota</taxon>
        <taxon>Viridiplantae</taxon>
        <taxon>Streptophyta</taxon>
        <taxon>Embryophyta</taxon>
        <taxon>Tracheophyta</taxon>
        <taxon>Spermatophyta</taxon>
        <taxon>Magnoliopsida</taxon>
        <taxon>eudicotyledons</taxon>
        <taxon>Gunneridae</taxon>
        <taxon>Pentapetalae</taxon>
        <taxon>rosids</taxon>
        <taxon>fabids</taxon>
        <taxon>Malpighiales</taxon>
        <taxon>Salicaceae</taxon>
        <taxon>Saliceae</taxon>
        <taxon>Populus</taxon>
    </lineage>
</organism>
<dbReference type="EMBL" id="RCHU01000001">
    <property type="protein sequence ID" value="TKS18666.1"/>
    <property type="molecule type" value="Genomic_DNA"/>
</dbReference>
<feature type="repeat" description="PPR" evidence="3">
    <location>
        <begin position="400"/>
        <end position="434"/>
    </location>
</feature>
<feature type="repeat" description="PPR" evidence="3">
    <location>
        <begin position="138"/>
        <end position="172"/>
    </location>
</feature>
<gene>
    <name evidence="4" type="ORF">D5086_0000003350</name>
</gene>
<feature type="repeat" description="PPR" evidence="3">
    <location>
        <begin position="264"/>
        <end position="298"/>
    </location>
</feature>
<name>A0A4V6XXA7_POPAL</name>
<dbReference type="SUPFAM" id="SSF48452">
    <property type="entry name" value="TPR-like"/>
    <property type="match status" value="1"/>
</dbReference>
<dbReference type="NCBIfam" id="TIGR00756">
    <property type="entry name" value="PPR"/>
    <property type="match status" value="6"/>
</dbReference>
<evidence type="ECO:0000256" key="2">
    <source>
        <dbReference type="ARBA" id="ARBA00022737"/>
    </source>
</evidence>
<evidence type="ECO:0000256" key="3">
    <source>
        <dbReference type="PROSITE-ProRule" id="PRU00708"/>
    </source>
</evidence>
<comment type="caution">
    <text evidence="4">The sequence shown here is derived from an EMBL/GenBank/DDBJ whole genome shotgun (WGS) entry which is preliminary data.</text>
</comment>
<dbReference type="PANTHER" id="PTHR47926:SF484">
    <property type="entry name" value="PENTATRICOPEPTIDE REPEAT-CONTAINING PROTEIN"/>
    <property type="match status" value="1"/>
</dbReference>
<dbReference type="PROSITE" id="PS51375">
    <property type="entry name" value="PPR"/>
    <property type="match status" value="5"/>
</dbReference>
<accession>A0A4V6XXA7</accession>
<protein>
    <submittedName>
        <fullName evidence="4">Pentatricopeptide repeat-containing protein</fullName>
    </submittedName>
</protein>
<dbReference type="GO" id="GO:0009451">
    <property type="term" value="P:RNA modification"/>
    <property type="evidence" value="ECO:0007669"/>
    <property type="project" value="InterPro"/>
</dbReference>
<comment type="similarity">
    <text evidence="1">Belongs to the PPR family. PCMP-H subfamily.</text>
</comment>
<feature type="repeat" description="PPR" evidence="3">
    <location>
        <begin position="365"/>
        <end position="399"/>
    </location>
</feature>
<proteinExistence type="inferred from homology"/>
<keyword evidence="2" id="KW-0677">Repeat</keyword>
<dbReference type="Pfam" id="PF01535">
    <property type="entry name" value="PPR"/>
    <property type="match status" value="6"/>
</dbReference>
<dbReference type="FunFam" id="1.25.40.10:FF:000345">
    <property type="entry name" value="Pentatricopeptide repeat-containing protein"/>
    <property type="match status" value="1"/>
</dbReference>
<dbReference type="InterPro" id="IPR011990">
    <property type="entry name" value="TPR-like_helical_dom_sf"/>
</dbReference>
<dbReference type="InterPro" id="IPR046960">
    <property type="entry name" value="PPR_At4g14850-like_plant"/>
</dbReference>
<dbReference type="Gene3D" id="1.25.40.10">
    <property type="entry name" value="Tetratricopeptide repeat domain"/>
    <property type="match status" value="3"/>
</dbReference>
<dbReference type="FunFam" id="1.25.40.10:FF:000934">
    <property type="entry name" value="Pentatricopeptide repeat-containing protein"/>
    <property type="match status" value="1"/>
</dbReference>
<sequence>MCTSHEENNFIPQEIIHYPQKQIQYYKYQNSQPCPATTNPSWSSCIRKHVSHGSYREAIVLYNQIRSKGVYFLGLVPLVLKACAYVSVLNCGKSLHSEAIKHGVDSNVRIGTSLVSMYAKCGDIPDSRKLFEYMPERNVVTWNAMISGYVKNGDMKSASVLFDKMSTRNAVSWIEMIDGFARSGDMVAARRTFNEVPFELKNVVTWTVMIDGYASKGEMEAARLLFEGMPQRNFFVWSSMISGYCKIGNVKEARAIFDRVPVRNLVNWNSLICGYSQNGFCEEALDAFGKMQNEGYEPDEVTVVGVLSACAQLSLLDVGKDVHKMICAKGMKLNEFVVNALVDMYSKCGDLTGARLIFERMTNKNKACWNSMISGFAVHGKTKEALEFFGRMEESNEKPDEITFLSVLSACVHGGFVEVGLEIFSKMERYGLSASIQHYGCLVDLLGRAGRIQDAYHLIKSMPMKPNDTVWGAFLGACRIHMDNDMVEQVVEDVCTLDSSVDSGNDPHYALLLNMYAGSGSWEKAGRLSMVMVDRGLQKTSGRSSLMLENTEQFHI</sequence>
<dbReference type="FunFam" id="1.25.40.10:FF:000333">
    <property type="entry name" value="Pentatricopeptide repeat-containing protein"/>
    <property type="match status" value="1"/>
</dbReference>
<dbReference type="AlphaFoldDB" id="A0A4V6XXA7"/>